<name>A0AAV3QMU1_LITER</name>
<keyword evidence="4 8" id="KW-1003">Cell membrane</keyword>
<evidence type="ECO:0000259" key="9">
    <source>
        <dbReference type="Pfam" id="PF04535"/>
    </source>
</evidence>
<dbReference type="Proteomes" id="UP001454036">
    <property type="component" value="Unassembled WGS sequence"/>
</dbReference>
<keyword evidence="7 8" id="KW-0472">Membrane</keyword>
<dbReference type="Pfam" id="PF04535">
    <property type="entry name" value="CASP_dom"/>
    <property type="match status" value="1"/>
</dbReference>
<evidence type="ECO:0000313" key="11">
    <source>
        <dbReference type="Proteomes" id="UP001454036"/>
    </source>
</evidence>
<evidence type="ECO:0000256" key="1">
    <source>
        <dbReference type="ARBA" id="ARBA00004651"/>
    </source>
</evidence>
<feature type="transmembrane region" description="Helical" evidence="8">
    <location>
        <begin position="94"/>
        <end position="116"/>
    </location>
</feature>
<gene>
    <name evidence="10" type="ORF">LIER_20096</name>
</gene>
<keyword evidence="11" id="KW-1185">Reference proteome</keyword>
<keyword evidence="6 8" id="KW-1133">Transmembrane helix</keyword>
<evidence type="ECO:0000256" key="6">
    <source>
        <dbReference type="ARBA" id="ARBA00022989"/>
    </source>
</evidence>
<dbReference type="EMBL" id="BAABME010005053">
    <property type="protein sequence ID" value="GAA0164471.1"/>
    <property type="molecule type" value="Genomic_DNA"/>
</dbReference>
<evidence type="ECO:0000256" key="8">
    <source>
        <dbReference type="RuleBase" id="RU361233"/>
    </source>
</evidence>
<dbReference type="InterPro" id="IPR006702">
    <property type="entry name" value="CASP_dom"/>
</dbReference>
<evidence type="ECO:0000256" key="2">
    <source>
        <dbReference type="ARBA" id="ARBA00007651"/>
    </source>
</evidence>
<evidence type="ECO:0000256" key="4">
    <source>
        <dbReference type="ARBA" id="ARBA00022475"/>
    </source>
</evidence>
<proteinExistence type="inferred from homology"/>
<evidence type="ECO:0000256" key="5">
    <source>
        <dbReference type="ARBA" id="ARBA00022692"/>
    </source>
</evidence>
<evidence type="ECO:0000256" key="3">
    <source>
        <dbReference type="ARBA" id="ARBA00011489"/>
    </source>
</evidence>
<keyword evidence="5 8" id="KW-0812">Transmembrane</keyword>
<comment type="similarity">
    <text evidence="2 8">Belongs to the Casparian strip membrane proteins (CASP) family.</text>
</comment>
<comment type="caution">
    <text evidence="8">Lacks conserved residue(s) required for the propagation of feature annotation.</text>
</comment>
<feature type="transmembrane region" description="Helical" evidence="8">
    <location>
        <begin position="52"/>
        <end position="74"/>
    </location>
</feature>
<dbReference type="GO" id="GO:0005886">
    <property type="term" value="C:plasma membrane"/>
    <property type="evidence" value="ECO:0007669"/>
    <property type="project" value="UniProtKB-SubCell"/>
</dbReference>
<feature type="domain" description="Casparian strip membrane protein" evidence="9">
    <location>
        <begin position="50"/>
        <end position="185"/>
    </location>
</feature>
<sequence length="209" mass="23596">MKDLRNRAEEEMTIVEQHQFNGGIIETPSPRPRIQAHFHSTVSVQKLRRFNILIFIFRLVSFCFSLAAAIFMLANSRASKSPSWVDFDTFRFVAIANSIVGVYSLFQVVASLWDILRNSTLFPEIVQIWFDFGHDQAFGYMVLSANSAGTALARSLHDTDTCNDNNAFCMQSDISIALGFIGFLFLAFSALLSGFRVVCYLLKGSRFHL</sequence>
<evidence type="ECO:0000313" key="10">
    <source>
        <dbReference type="EMBL" id="GAA0164471.1"/>
    </source>
</evidence>
<protein>
    <recommendedName>
        <fullName evidence="8">CASP-like protein</fullName>
    </recommendedName>
</protein>
<reference evidence="10 11" key="1">
    <citation type="submission" date="2024-01" db="EMBL/GenBank/DDBJ databases">
        <title>The complete chloroplast genome sequence of Lithospermum erythrorhizon: insights into the phylogenetic relationship among Boraginaceae species and the maternal lineages of purple gromwells.</title>
        <authorList>
            <person name="Okada T."/>
            <person name="Watanabe K."/>
        </authorList>
    </citation>
    <scope>NUCLEOTIDE SEQUENCE [LARGE SCALE GENOMIC DNA]</scope>
</reference>
<feature type="transmembrane region" description="Helical" evidence="8">
    <location>
        <begin position="176"/>
        <end position="202"/>
    </location>
</feature>
<dbReference type="PANTHER" id="PTHR33573:SF56">
    <property type="entry name" value="CASP-LIKE PROTEIN 4C1"/>
    <property type="match status" value="1"/>
</dbReference>
<accession>A0AAV3QMU1</accession>
<dbReference type="PANTHER" id="PTHR33573">
    <property type="entry name" value="CASP-LIKE PROTEIN 4A4"/>
    <property type="match status" value="1"/>
</dbReference>
<evidence type="ECO:0000256" key="7">
    <source>
        <dbReference type="ARBA" id="ARBA00023136"/>
    </source>
</evidence>
<comment type="subunit">
    <text evidence="3 8">Homodimer and heterodimers.</text>
</comment>
<dbReference type="AlphaFoldDB" id="A0AAV3QMU1"/>
<organism evidence="10 11">
    <name type="scientific">Lithospermum erythrorhizon</name>
    <name type="common">Purple gromwell</name>
    <name type="synonym">Lithospermum officinale var. erythrorhizon</name>
    <dbReference type="NCBI Taxonomy" id="34254"/>
    <lineage>
        <taxon>Eukaryota</taxon>
        <taxon>Viridiplantae</taxon>
        <taxon>Streptophyta</taxon>
        <taxon>Embryophyta</taxon>
        <taxon>Tracheophyta</taxon>
        <taxon>Spermatophyta</taxon>
        <taxon>Magnoliopsida</taxon>
        <taxon>eudicotyledons</taxon>
        <taxon>Gunneridae</taxon>
        <taxon>Pentapetalae</taxon>
        <taxon>asterids</taxon>
        <taxon>lamiids</taxon>
        <taxon>Boraginales</taxon>
        <taxon>Boraginaceae</taxon>
        <taxon>Boraginoideae</taxon>
        <taxon>Lithospermeae</taxon>
        <taxon>Lithospermum</taxon>
    </lineage>
</organism>
<comment type="caution">
    <text evidence="10">The sequence shown here is derived from an EMBL/GenBank/DDBJ whole genome shotgun (WGS) entry which is preliminary data.</text>
</comment>
<comment type="subcellular location">
    <subcellularLocation>
        <location evidence="1 8">Cell membrane</location>
        <topology evidence="1 8">Multi-pass membrane protein</topology>
    </subcellularLocation>
</comment>